<dbReference type="Pfam" id="PF00041">
    <property type="entry name" value="fn3"/>
    <property type="match status" value="5"/>
</dbReference>
<dbReference type="SMART" id="SM00060">
    <property type="entry name" value="FN3"/>
    <property type="match status" value="11"/>
</dbReference>
<feature type="domain" description="Fibronectin type-III" evidence="2">
    <location>
        <begin position="613"/>
        <end position="706"/>
    </location>
</feature>
<reference evidence="3" key="1">
    <citation type="submission" date="2021-01" db="EMBL/GenBank/DDBJ databases">
        <authorList>
            <person name="Corre E."/>
            <person name="Pelletier E."/>
            <person name="Niang G."/>
            <person name="Scheremetjew M."/>
            <person name="Finn R."/>
            <person name="Kale V."/>
            <person name="Holt S."/>
            <person name="Cochrane G."/>
            <person name="Meng A."/>
            <person name="Brown T."/>
            <person name="Cohen L."/>
        </authorList>
    </citation>
    <scope>NUCLEOTIDE SEQUENCE</scope>
    <source>
        <strain evidence="3">CCMP3105</strain>
    </source>
</reference>
<name>A0A7S4S4M0_9DINO</name>
<proteinExistence type="predicted"/>
<feature type="domain" description="Fibronectin type-III" evidence="2">
    <location>
        <begin position="1023"/>
        <end position="1126"/>
    </location>
</feature>
<protein>
    <recommendedName>
        <fullName evidence="2">Fibronectin type-III domain-containing protein</fullName>
    </recommendedName>
</protein>
<dbReference type="InterPro" id="IPR036116">
    <property type="entry name" value="FN3_sf"/>
</dbReference>
<organism evidence="3">
    <name type="scientific">Alexandrium monilatum</name>
    <dbReference type="NCBI Taxonomy" id="311494"/>
    <lineage>
        <taxon>Eukaryota</taxon>
        <taxon>Sar</taxon>
        <taxon>Alveolata</taxon>
        <taxon>Dinophyceae</taxon>
        <taxon>Gonyaulacales</taxon>
        <taxon>Pyrocystaceae</taxon>
        <taxon>Alexandrium</taxon>
    </lineage>
</organism>
<gene>
    <name evidence="3" type="ORF">AMON00008_LOCUS44066</name>
</gene>
<evidence type="ECO:0000256" key="1">
    <source>
        <dbReference type="ARBA" id="ARBA00022737"/>
    </source>
</evidence>
<accession>A0A7S4S4M0</accession>
<sequence length="1431" mass="150498">MTPSAPQLATTASTLTVKLYEPTPVHLMTAAHTGWRILVDDANDADDIYTETPIYDTTVLEHTFSTGIIAGHPYRVKIRLCSVVGCSGESQIGGPMIAASPPAAPSQVNVISSDDQELHVGWVFTGSNGGSPITGWRIYISTDGDAWPPLGSPSATINDVNTMTYVIPCATYSASQDALWIRVAAYTVAGIGTQSATLTARCSSVPDTPAAPTVAFSNESMLTIAWSLPNSSALHNALPAGTKVLVDDGAAGPYTTIMLTDTLQNEYTRMGVFPGQTYRFRLITVSEVGESNASSVLNAVAAQTPEAPVVTIVDTTNTEITYDITLAGSTGGSPIINFNVYVSQDGVVYPQTPTAVADPFAVNETLDCTSFLGVNRGQQYFWIKAAGVTAVGEGDLSFGAKARCSEIPETPAAPTLVTSATDSVTIAFQPASLNGATLTGFRIYADDGNGGPWSVETVSDTTARTFQKTGLSPGLPYLFKVQVVTEVGVSGLSPGVTLYSAATPDPPTVSVTSSTNSEIVIAWAPGSDGGSPVTSWYVYGSRDGIAWAAASGYIYAVAGSSTSQSVSCTDDSKWGGVKVQKEYVYLRVAGENAAGMGAYSNSLRQRCSSTPDVPAAPAKVSANTTSITISYAPLGLNDAIPMGYKILVDDGLNGDFEEVYVTSTSQTEYTATNLTAGLTYRFAVKVVSEMGESAASTITSLTCGADADPPTAPTYVSSQSNNELTVEWTFPGSNGGAAITDWYVYLSDSFADSSWPLQNNPTIPISTVSTMQAVIDCTNVRGADLAQTWVYVKVAAVTDAAIGQYSPISKLFCANRPDPPSVTDDSGTTSSVTITFMEGNLYGAELRAFRIYMNDGLGGAVRYLTTVEDTSQRYYTATGLTVNREHLMQVTVVSAVTESARSATIAVRSCSRPDTPEAPTRKASTSTRITVQWVAPGSNGCPLTGYRVFLDENGDGAANQEIYPGTGDANDPLDLALDPTVLEFEKTGLTTGQKYGFKLRAYNARGYRESVWSTIKAASEPLQMAAPTQNIGASTADSIALSWVVPDLQGGTAVGYKVFRNDGGGTQISTVPDETCGMRYNPAPQRCSITGLTPGQDYLFQMLTVNDIGEGPLSTTTTLKSATVPATIDTLLNSASTFSPPSLTFAWQTPADNGATIYNYKGELHKVDDGSVQVWDGTGTPNTPYTSTTLLLSGNGNYGLAPNTQFKFRVKGENIMGLADWSEWTSLSNAPRGFTLDAPDTPPNFGRHSDPPSAGTIKLGWDLFTATAETGGDAIASITYEVWGGATTPLQLLTMTNDQNNHHSETVPDGDTWSFKVRSKNSAGLYSPFSATLSMISAGVPGKTNLTSATSLVPGQVVMSWQAPAFNGDPITGYEVSNNNFGSAVQVPNVDTSYTFTGQSQGATLTYSVRAVNSVGHGLSDSQSVCVSPCP</sequence>
<evidence type="ECO:0000313" key="3">
    <source>
        <dbReference type="EMBL" id="CAE4632491.1"/>
    </source>
</evidence>
<feature type="domain" description="Fibronectin type-III" evidence="2">
    <location>
        <begin position="915"/>
        <end position="1021"/>
    </location>
</feature>
<feature type="domain" description="Fibronectin type-III" evidence="2">
    <location>
        <begin position="410"/>
        <end position="506"/>
    </location>
</feature>
<dbReference type="PANTHER" id="PTHR13817:SF151">
    <property type="entry name" value="TITIN"/>
    <property type="match status" value="1"/>
</dbReference>
<feature type="domain" description="Fibronectin type-III" evidence="2">
    <location>
        <begin position="1340"/>
        <end position="1431"/>
    </location>
</feature>
<feature type="domain" description="Fibronectin type-III" evidence="2">
    <location>
        <begin position="208"/>
        <end position="307"/>
    </location>
</feature>
<dbReference type="EMBL" id="HBNR01062501">
    <property type="protein sequence ID" value="CAE4632491.1"/>
    <property type="molecule type" value="Transcribed_RNA"/>
</dbReference>
<keyword evidence="1" id="KW-0677">Repeat</keyword>
<dbReference type="InterPro" id="IPR050964">
    <property type="entry name" value="Striated_Muscle_Regulatory"/>
</dbReference>
<dbReference type="InterPro" id="IPR003961">
    <property type="entry name" value="FN3_dom"/>
</dbReference>
<feature type="domain" description="Fibronectin type-III" evidence="2">
    <location>
        <begin position="1128"/>
        <end position="1233"/>
    </location>
</feature>
<dbReference type="Gene3D" id="2.60.40.10">
    <property type="entry name" value="Immunoglobulins"/>
    <property type="match status" value="11"/>
</dbReference>
<dbReference type="InterPro" id="IPR013783">
    <property type="entry name" value="Ig-like_fold"/>
</dbReference>
<dbReference type="SUPFAM" id="SSF49265">
    <property type="entry name" value="Fibronectin type III"/>
    <property type="match status" value="8"/>
</dbReference>
<dbReference type="PANTHER" id="PTHR13817">
    <property type="entry name" value="TITIN"/>
    <property type="match status" value="1"/>
</dbReference>
<dbReference type="PROSITE" id="PS50853">
    <property type="entry name" value="FN3"/>
    <property type="match status" value="8"/>
</dbReference>
<evidence type="ECO:0000259" key="2">
    <source>
        <dbReference type="PROSITE" id="PS50853"/>
    </source>
</evidence>
<feature type="domain" description="Fibronectin type-III" evidence="2">
    <location>
        <begin position="816"/>
        <end position="914"/>
    </location>
</feature>
<dbReference type="CDD" id="cd00063">
    <property type="entry name" value="FN3"/>
    <property type="match status" value="8"/>
</dbReference>